<dbReference type="PANTHER" id="PTHR47074">
    <property type="entry name" value="BNAC02G40300D PROTEIN"/>
    <property type="match status" value="1"/>
</dbReference>
<dbReference type="OrthoDB" id="1111331at2759"/>
<accession>A0A8X7SFA3</accession>
<feature type="compositionally biased region" description="Basic residues" evidence="1">
    <location>
        <begin position="135"/>
        <end position="153"/>
    </location>
</feature>
<organism evidence="3 4">
    <name type="scientific">Brassica carinata</name>
    <name type="common">Ethiopian mustard</name>
    <name type="synonym">Abyssinian cabbage</name>
    <dbReference type="NCBI Taxonomy" id="52824"/>
    <lineage>
        <taxon>Eukaryota</taxon>
        <taxon>Viridiplantae</taxon>
        <taxon>Streptophyta</taxon>
        <taxon>Embryophyta</taxon>
        <taxon>Tracheophyta</taxon>
        <taxon>Spermatophyta</taxon>
        <taxon>Magnoliopsida</taxon>
        <taxon>eudicotyledons</taxon>
        <taxon>Gunneridae</taxon>
        <taxon>Pentapetalae</taxon>
        <taxon>rosids</taxon>
        <taxon>malvids</taxon>
        <taxon>Brassicales</taxon>
        <taxon>Brassicaceae</taxon>
        <taxon>Brassiceae</taxon>
        <taxon>Brassica</taxon>
    </lineage>
</organism>
<evidence type="ECO:0000313" key="4">
    <source>
        <dbReference type="Proteomes" id="UP000886595"/>
    </source>
</evidence>
<evidence type="ECO:0000256" key="1">
    <source>
        <dbReference type="SAM" id="MobiDB-lite"/>
    </source>
</evidence>
<dbReference type="Proteomes" id="UP000886595">
    <property type="component" value="Unassembled WGS sequence"/>
</dbReference>
<dbReference type="GO" id="GO:0003676">
    <property type="term" value="F:nucleic acid binding"/>
    <property type="evidence" value="ECO:0007669"/>
    <property type="project" value="InterPro"/>
</dbReference>
<keyword evidence="4" id="KW-1185">Reference proteome</keyword>
<proteinExistence type="predicted"/>
<dbReference type="AlphaFoldDB" id="A0A8X7SFA3"/>
<sequence length="656" mass="75584">MRRYLRADTGENHAIKVDKVQSSVRMAEKDPISQKTVLRLEQLPVITSDVNKGKGLVFNYTENMGESSALSIPSNPNKLLAGSFKAHSALSARSAPEMKMLCYDKIESGSECSMTPDYPTVFQTGNSKSVYSGVVKKRPAPRKRPPKSVRMQRPRLLMVRGEDSLEDRREGKQEVSSKKRKPEASFQPFAEMLDLCEMGELSSRGDRFTWGGRRCNKYIRCCLDRCFETSRSDHRPVLVHLRANTEVQRGQFRLDKRLLHHPDAKKEVETAWKQNRMAASVSCRIQKCRRVMSAWKWKRRFNARDKIHLLQERLERFQSKPYPCDKFGQDQWSEAAKAEVAIQYFSELFASSNPPSDEPVFQSMAPKVTTAMNNSLTTRFIKSRYFPHSDFLTASLGLKPSFAWRSMLFGRELLQKGLKIQIGNGANTTVWLDNWVDDPVEGMRTPGDLDEKRAWPWVIWFIWKSRNELIFNGVRWSPEDILSKAKTEAEANEEIACTVKQVQRRWKPPSWMVNSGRMGVAWVLRNHIGVVIMHSRRAFSNISNLKDARFKSALWAVESMTSLHFNKIIFAGDFKELFQAAKRPHLWLVIRYQTGELNRLLALMEDFQLLWVSPGENRGATFIAQSVTRQGRLQLYVASGHPDWLFEFFVNESRAL</sequence>
<dbReference type="PANTHER" id="PTHR47074:SF53">
    <property type="entry name" value="REVERSE TRANSCRIPTASE-LIKE PROTEIN"/>
    <property type="match status" value="1"/>
</dbReference>
<dbReference type="EMBL" id="JAAMPC010000007">
    <property type="protein sequence ID" value="KAG2305227.1"/>
    <property type="molecule type" value="Genomic_DNA"/>
</dbReference>
<dbReference type="InterPro" id="IPR052929">
    <property type="entry name" value="RNase_H-like_EbsB-rel"/>
</dbReference>
<feature type="region of interest" description="Disordered" evidence="1">
    <location>
        <begin position="132"/>
        <end position="183"/>
    </location>
</feature>
<protein>
    <recommendedName>
        <fullName evidence="2">RNase H type-1 domain-containing protein</fullName>
    </recommendedName>
</protein>
<evidence type="ECO:0000259" key="2">
    <source>
        <dbReference type="Pfam" id="PF13456"/>
    </source>
</evidence>
<comment type="caution">
    <text evidence="3">The sequence shown here is derived from an EMBL/GenBank/DDBJ whole genome shotgun (WGS) entry which is preliminary data.</text>
</comment>
<dbReference type="InterPro" id="IPR002156">
    <property type="entry name" value="RNaseH_domain"/>
</dbReference>
<feature type="domain" description="RNase H type-1" evidence="2">
    <location>
        <begin position="511"/>
        <end position="626"/>
    </location>
</feature>
<evidence type="ECO:0000313" key="3">
    <source>
        <dbReference type="EMBL" id="KAG2305227.1"/>
    </source>
</evidence>
<feature type="compositionally biased region" description="Basic and acidic residues" evidence="1">
    <location>
        <begin position="160"/>
        <end position="177"/>
    </location>
</feature>
<dbReference type="Pfam" id="PF13456">
    <property type="entry name" value="RVT_3"/>
    <property type="match status" value="1"/>
</dbReference>
<dbReference type="GO" id="GO:0004523">
    <property type="term" value="F:RNA-DNA hybrid ribonuclease activity"/>
    <property type="evidence" value="ECO:0007669"/>
    <property type="project" value="InterPro"/>
</dbReference>
<gene>
    <name evidence="3" type="ORF">Bca52824_033878</name>
</gene>
<reference evidence="3 4" key="1">
    <citation type="submission" date="2020-02" db="EMBL/GenBank/DDBJ databases">
        <authorList>
            <person name="Ma Q."/>
            <person name="Huang Y."/>
            <person name="Song X."/>
            <person name="Pei D."/>
        </authorList>
    </citation>
    <scope>NUCLEOTIDE SEQUENCE [LARGE SCALE GENOMIC DNA]</scope>
    <source>
        <strain evidence="3">Sxm20200214</strain>
        <tissue evidence="3">Leaf</tissue>
    </source>
</reference>
<name>A0A8X7SFA3_BRACI</name>